<evidence type="ECO:0000313" key="2">
    <source>
        <dbReference type="EMBL" id="GAF77207.1"/>
    </source>
</evidence>
<dbReference type="EMBL" id="BARS01001852">
    <property type="protein sequence ID" value="GAF77207.1"/>
    <property type="molecule type" value="Genomic_DNA"/>
</dbReference>
<dbReference type="InterPro" id="IPR055776">
    <property type="entry name" value="DUF7352"/>
</dbReference>
<organism evidence="2">
    <name type="scientific">marine sediment metagenome</name>
    <dbReference type="NCBI Taxonomy" id="412755"/>
    <lineage>
        <taxon>unclassified sequences</taxon>
        <taxon>metagenomes</taxon>
        <taxon>ecological metagenomes</taxon>
    </lineage>
</organism>
<protein>
    <recommendedName>
        <fullName evidence="1">DUF7352 domain-containing protein</fullName>
    </recommendedName>
</protein>
<evidence type="ECO:0000259" key="1">
    <source>
        <dbReference type="Pfam" id="PF24043"/>
    </source>
</evidence>
<name>X0SMV3_9ZZZZ</name>
<accession>X0SMV3</accession>
<proteinExistence type="predicted"/>
<comment type="caution">
    <text evidence="2">The sequence shown here is derived from an EMBL/GenBank/DDBJ whole genome shotgun (WGS) entry which is preliminary data.</text>
</comment>
<reference evidence="2" key="1">
    <citation type="journal article" date="2014" name="Front. Microbiol.">
        <title>High frequency of phylogenetically diverse reductive dehalogenase-homologous genes in deep subseafloor sedimentary metagenomes.</title>
        <authorList>
            <person name="Kawai M."/>
            <person name="Futagami T."/>
            <person name="Toyoda A."/>
            <person name="Takaki Y."/>
            <person name="Nishi S."/>
            <person name="Hori S."/>
            <person name="Arai W."/>
            <person name="Tsubouchi T."/>
            <person name="Morono Y."/>
            <person name="Uchiyama I."/>
            <person name="Ito T."/>
            <person name="Fujiyama A."/>
            <person name="Inagaki F."/>
            <person name="Takami H."/>
        </authorList>
    </citation>
    <scope>NUCLEOTIDE SEQUENCE</scope>
    <source>
        <strain evidence="2">Expedition CK06-06</strain>
    </source>
</reference>
<gene>
    <name evidence="2" type="ORF">S01H1_03390</name>
</gene>
<dbReference type="Pfam" id="PF24043">
    <property type="entry name" value="DUF7352"/>
    <property type="match status" value="1"/>
</dbReference>
<dbReference type="AlphaFoldDB" id="X0SMV3"/>
<feature type="domain" description="DUF7352" evidence="1">
    <location>
        <begin position="1"/>
        <end position="87"/>
    </location>
</feature>
<sequence>MKTIYKYPIPIKHFFNLELPRDAKILSFQTQLGIPVIWALINPENELIKRDFCIRGTGEPDYSEDRHIRTYLGTIQTGALVWHLFEEVK</sequence>